<keyword evidence="1" id="KW-0732">Signal</keyword>
<dbReference type="RefSeq" id="WP_284263305.1">
    <property type="nucleotide sequence ID" value="NZ_BSOW01000004.1"/>
</dbReference>
<feature type="chain" id="PRO_5046259846" evidence="1">
    <location>
        <begin position="21"/>
        <end position="131"/>
    </location>
</feature>
<dbReference type="Proteomes" id="UP001156905">
    <property type="component" value="Unassembled WGS sequence"/>
</dbReference>
<proteinExistence type="predicted"/>
<gene>
    <name evidence="2" type="ORF">GCM10007857_16130</name>
</gene>
<feature type="signal peptide" evidence="1">
    <location>
        <begin position="1"/>
        <end position="20"/>
    </location>
</feature>
<organism evidence="2 3">
    <name type="scientific">Bradyrhizobium iriomotense</name>
    <dbReference type="NCBI Taxonomy" id="441950"/>
    <lineage>
        <taxon>Bacteria</taxon>
        <taxon>Pseudomonadati</taxon>
        <taxon>Pseudomonadota</taxon>
        <taxon>Alphaproteobacteria</taxon>
        <taxon>Hyphomicrobiales</taxon>
        <taxon>Nitrobacteraceae</taxon>
        <taxon>Bradyrhizobium</taxon>
    </lineage>
</organism>
<comment type="caution">
    <text evidence="2">The sequence shown here is derived from an EMBL/GenBank/DDBJ whole genome shotgun (WGS) entry which is preliminary data.</text>
</comment>
<accession>A0ABQ6ATJ4</accession>
<name>A0ABQ6ATJ4_9BRAD</name>
<reference evidence="3" key="1">
    <citation type="journal article" date="2019" name="Int. J. Syst. Evol. Microbiol.">
        <title>The Global Catalogue of Microorganisms (GCM) 10K type strain sequencing project: providing services to taxonomists for standard genome sequencing and annotation.</title>
        <authorList>
            <consortium name="The Broad Institute Genomics Platform"/>
            <consortium name="The Broad Institute Genome Sequencing Center for Infectious Disease"/>
            <person name="Wu L."/>
            <person name="Ma J."/>
        </authorList>
    </citation>
    <scope>NUCLEOTIDE SEQUENCE [LARGE SCALE GENOMIC DNA]</scope>
    <source>
        <strain evidence="3">NBRC 102520</strain>
    </source>
</reference>
<dbReference type="EMBL" id="BSOW01000004">
    <property type="protein sequence ID" value="GLR84903.1"/>
    <property type="molecule type" value="Genomic_DNA"/>
</dbReference>
<evidence type="ECO:0000256" key="1">
    <source>
        <dbReference type="SAM" id="SignalP"/>
    </source>
</evidence>
<keyword evidence="3" id="KW-1185">Reference proteome</keyword>
<sequence length="131" mass="14708">MLRWIVSPLAVMLMVTSALAADQVAVQKKRRVEQLPPGLPRPHYKYRTTIAPPEPPKVWVETDPDALISPAYGVGSYIRNLPGTPLLPGSNTLPGYYGRPWDYDYQGAYYGGPQVGYWWRLPYACGVYGYC</sequence>
<protein>
    <submittedName>
        <fullName evidence="2">Uncharacterized protein</fullName>
    </submittedName>
</protein>
<evidence type="ECO:0000313" key="3">
    <source>
        <dbReference type="Proteomes" id="UP001156905"/>
    </source>
</evidence>
<evidence type="ECO:0000313" key="2">
    <source>
        <dbReference type="EMBL" id="GLR84903.1"/>
    </source>
</evidence>